<evidence type="ECO:0000313" key="14">
    <source>
        <dbReference type="Proteomes" id="UP000248198"/>
    </source>
</evidence>
<comment type="caution">
    <text evidence="13">The sequence shown here is derived from an EMBL/GenBank/DDBJ whole genome shotgun (WGS) entry which is preliminary data.</text>
</comment>
<protein>
    <submittedName>
        <fullName evidence="13">Mechanosensitive ion channel-like protein</fullName>
    </submittedName>
</protein>
<dbReference type="PANTHER" id="PTHR30221">
    <property type="entry name" value="SMALL-CONDUCTANCE MECHANOSENSITIVE CHANNEL"/>
    <property type="match status" value="1"/>
</dbReference>
<dbReference type="Pfam" id="PF21082">
    <property type="entry name" value="MS_channel_3rd"/>
    <property type="match status" value="1"/>
</dbReference>
<comment type="similarity">
    <text evidence="2">Belongs to the MscS (TC 1.A.23) family.</text>
</comment>
<name>A0A318UL61_9SPHI</name>
<dbReference type="InterPro" id="IPR045275">
    <property type="entry name" value="MscS_archaea/bacteria_type"/>
</dbReference>
<dbReference type="GO" id="GO:0005886">
    <property type="term" value="C:plasma membrane"/>
    <property type="evidence" value="ECO:0007669"/>
    <property type="project" value="UniProtKB-SubCell"/>
</dbReference>
<keyword evidence="9" id="KW-0732">Signal</keyword>
<dbReference type="InterPro" id="IPR049142">
    <property type="entry name" value="MS_channel_1st"/>
</dbReference>
<feature type="transmembrane region" description="Helical" evidence="8">
    <location>
        <begin position="284"/>
        <end position="305"/>
    </location>
</feature>
<feature type="domain" description="Mechanosensitive ion channel MscS" evidence="10">
    <location>
        <begin position="426"/>
        <end position="490"/>
    </location>
</feature>
<dbReference type="GO" id="GO:0008381">
    <property type="term" value="F:mechanosensitive monoatomic ion channel activity"/>
    <property type="evidence" value="ECO:0007669"/>
    <property type="project" value="InterPro"/>
</dbReference>
<evidence type="ECO:0000259" key="12">
    <source>
        <dbReference type="Pfam" id="PF21088"/>
    </source>
</evidence>
<organism evidence="13 14">
    <name type="scientific">Pedobacter nutrimenti</name>
    <dbReference type="NCBI Taxonomy" id="1241337"/>
    <lineage>
        <taxon>Bacteria</taxon>
        <taxon>Pseudomonadati</taxon>
        <taxon>Bacteroidota</taxon>
        <taxon>Sphingobacteriia</taxon>
        <taxon>Sphingobacteriales</taxon>
        <taxon>Sphingobacteriaceae</taxon>
        <taxon>Pedobacter</taxon>
    </lineage>
</organism>
<dbReference type="Proteomes" id="UP000248198">
    <property type="component" value="Unassembled WGS sequence"/>
</dbReference>
<evidence type="ECO:0000256" key="8">
    <source>
        <dbReference type="SAM" id="Phobius"/>
    </source>
</evidence>
<dbReference type="InterPro" id="IPR006685">
    <property type="entry name" value="MscS_channel_2nd"/>
</dbReference>
<dbReference type="PANTHER" id="PTHR30221:SF18">
    <property type="entry name" value="SLL0590 PROTEIN"/>
    <property type="match status" value="1"/>
</dbReference>
<dbReference type="SUPFAM" id="SSF82689">
    <property type="entry name" value="Mechanosensitive channel protein MscS (YggB), C-terminal domain"/>
    <property type="match status" value="1"/>
</dbReference>
<reference evidence="13 14" key="1">
    <citation type="submission" date="2018-06" db="EMBL/GenBank/DDBJ databases">
        <title>Genomic Encyclopedia of Archaeal and Bacterial Type Strains, Phase II (KMG-II): from individual species to whole genera.</title>
        <authorList>
            <person name="Goeker M."/>
        </authorList>
    </citation>
    <scope>NUCLEOTIDE SEQUENCE [LARGE SCALE GENOMIC DNA]</scope>
    <source>
        <strain evidence="13 14">DSM 27372</strain>
    </source>
</reference>
<dbReference type="RefSeq" id="WP_110827496.1">
    <property type="nucleotide sequence ID" value="NZ_QKLU01000001.1"/>
</dbReference>
<evidence type="ECO:0000256" key="7">
    <source>
        <dbReference type="SAM" id="MobiDB-lite"/>
    </source>
</evidence>
<comment type="subcellular location">
    <subcellularLocation>
        <location evidence="1">Cell membrane</location>
        <topology evidence="1">Multi-pass membrane protein</topology>
    </subcellularLocation>
</comment>
<sequence>MRKIKASCFLAVSVLLSCLALSSARAQKGPDSSHRDTLKMTEALLLKDHQQQQIDSLVKIQLEKELAGSTGDKKKTAQLESKLRDIATKDSIRRIAQLKKIEALKKHEKGFPVVLKRDTLFYVYTRIGSFSASERAASITKRIEKLYEDPFYKADSLALNQNEETYEITYKKSEVILSVANLDGLWLNKSNEQLAKEYLSRVKEVVEKERKAYSLVNWLKRIGLVVLVILFLGLIIFIINRLFRRSARLVSAHRSKYLNGLKLGSVKLFTPEHLENLLLKLNNVLRIAVIILVIYLSLPLLFSIFPETEQWTGTLLEWVLSPLSSAFNGILHYLPNLFTVLVIYLIFRYAVKGVKYFFTELRKGNIQLSGFHRDWAIPTFNILRFVLYAFMLILIFPYLPGSGSPAFQGVSVFLGILISLGSSSAITNIVAGLVITYMRPFKVGDRVKIGEVVGDVLEKTMLVTRIKTIKNEDITVPNSTVLSSSTVNYSTSTREGGQGLIINTTLTLGYDIRWETIHQLLIESALRTEHVLKDPKPFVLQTSLEDFYVSYQINAYIKEANKQALIYSELYRNILDVFNAAGVEILSPHYRAVRDGSTPAMPENNPGPDNNPLHKG</sequence>
<evidence type="ECO:0000256" key="5">
    <source>
        <dbReference type="ARBA" id="ARBA00022989"/>
    </source>
</evidence>
<keyword evidence="4 8" id="KW-0812">Transmembrane</keyword>
<dbReference type="InterPro" id="IPR011066">
    <property type="entry name" value="MscS_channel_C_sf"/>
</dbReference>
<keyword evidence="5 8" id="KW-1133">Transmembrane helix</keyword>
<feature type="domain" description="Mechanosensitive ion channel MscS C-terminal" evidence="11">
    <location>
        <begin position="504"/>
        <end position="585"/>
    </location>
</feature>
<dbReference type="Pfam" id="PF21088">
    <property type="entry name" value="MS_channel_1st"/>
    <property type="match status" value="1"/>
</dbReference>
<feature type="chain" id="PRO_5016422712" evidence="9">
    <location>
        <begin position="27"/>
        <end position="616"/>
    </location>
</feature>
<dbReference type="SUPFAM" id="SSF50182">
    <property type="entry name" value="Sm-like ribonucleoproteins"/>
    <property type="match status" value="1"/>
</dbReference>
<dbReference type="InterPro" id="IPR023408">
    <property type="entry name" value="MscS_beta-dom_sf"/>
</dbReference>
<keyword evidence="3" id="KW-1003">Cell membrane</keyword>
<feature type="region of interest" description="Disordered" evidence="7">
    <location>
        <begin position="596"/>
        <end position="616"/>
    </location>
</feature>
<dbReference type="PROSITE" id="PS51257">
    <property type="entry name" value="PROKAR_LIPOPROTEIN"/>
    <property type="match status" value="1"/>
</dbReference>
<keyword evidence="6 8" id="KW-0472">Membrane</keyword>
<evidence type="ECO:0000313" key="13">
    <source>
        <dbReference type="EMBL" id="PYF76631.1"/>
    </source>
</evidence>
<dbReference type="Pfam" id="PF00924">
    <property type="entry name" value="MS_channel_2nd"/>
    <property type="match status" value="1"/>
</dbReference>
<evidence type="ECO:0000256" key="4">
    <source>
        <dbReference type="ARBA" id="ARBA00022692"/>
    </source>
</evidence>
<evidence type="ECO:0000256" key="6">
    <source>
        <dbReference type="ARBA" id="ARBA00023136"/>
    </source>
</evidence>
<dbReference type="Gene3D" id="2.30.30.60">
    <property type="match status" value="1"/>
</dbReference>
<dbReference type="InterPro" id="IPR010920">
    <property type="entry name" value="LSM_dom_sf"/>
</dbReference>
<feature type="domain" description="Mechanosensitive ion channel transmembrane helices 2/3" evidence="12">
    <location>
        <begin position="381"/>
        <end position="422"/>
    </location>
</feature>
<evidence type="ECO:0000256" key="2">
    <source>
        <dbReference type="ARBA" id="ARBA00008017"/>
    </source>
</evidence>
<accession>A0A318UL61</accession>
<dbReference type="EMBL" id="QKLU01000001">
    <property type="protein sequence ID" value="PYF76631.1"/>
    <property type="molecule type" value="Genomic_DNA"/>
</dbReference>
<dbReference type="InterPro" id="IPR049278">
    <property type="entry name" value="MS_channel_C"/>
</dbReference>
<dbReference type="OrthoDB" id="9809206at2"/>
<feature type="transmembrane region" description="Helical" evidence="8">
    <location>
        <begin position="412"/>
        <end position="438"/>
    </location>
</feature>
<feature type="signal peptide" evidence="9">
    <location>
        <begin position="1"/>
        <end position="26"/>
    </location>
</feature>
<evidence type="ECO:0000256" key="1">
    <source>
        <dbReference type="ARBA" id="ARBA00004651"/>
    </source>
</evidence>
<feature type="transmembrane region" description="Helical" evidence="8">
    <location>
        <begin position="325"/>
        <end position="347"/>
    </location>
</feature>
<evidence type="ECO:0000256" key="3">
    <source>
        <dbReference type="ARBA" id="ARBA00022475"/>
    </source>
</evidence>
<gene>
    <name evidence="13" type="ORF">B0O44_101102</name>
</gene>
<evidence type="ECO:0000259" key="11">
    <source>
        <dbReference type="Pfam" id="PF21082"/>
    </source>
</evidence>
<evidence type="ECO:0000256" key="9">
    <source>
        <dbReference type="SAM" id="SignalP"/>
    </source>
</evidence>
<proteinExistence type="inferred from homology"/>
<dbReference type="AlphaFoldDB" id="A0A318UL61"/>
<keyword evidence="14" id="KW-1185">Reference proteome</keyword>
<dbReference type="Gene3D" id="3.30.70.100">
    <property type="match status" value="1"/>
</dbReference>
<feature type="transmembrane region" description="Helical" evidence="8">
    <location>
        <begin position="382"/>
        <end position="400"/>
    </location>
</feature>
<feature type="transmembrane region" description="Helical" evidence="8">
    <location>
        <begin position="218"/>
        <end position="239"/>
    </location>
</feature>
<evidence type="ECO:0000259" key="10">
    <source>
        <dbReference type="Pfam" id="PF00924"/>
    </source>
</evidence>
<dbReference type="Gene3D" id="1.10.287.1260">
    <property type="match status" value="1"/>
</dbReference>